<organism evidence="2 3">
    <name type="scientific">Desulfovibrio legallii</name>
    <dbReference type="NCBI Taxonomy" id="571438"/>
    <lineage>
        <taxon>Bacteria</taxon>
        <taxon>Pseudomonadati</taxon>
        <taxon>Thermodesulfobacteriota</taxon>
        <taxon>Desulfovibrionia</taxon>
        <taxon>Desulfovibrionales</taxon>
        <taxon>Desulfovibrionaceae</taxon>
        <taxon>Desulfovibrio</taxon>
    </lineage>
</organism>
<reference evidence="2 3" key="1">
    <citation type="submission" date="2018-12" db="EMBL/GenBank/DDBJ databases">
        <title>First genome draft of Desulfovibrio legallis sp. nov.</title>
        <authorList>
            <person name="Ben Dhia O."/>
            <person name="Najjari A."/>
            <person name="Ferjani R."/>
            <person name="Fhoula I."/>
            <person name="Fardeau M.-L."/>
            <person name="Boudabbous A."/>
            <person name="Ouzari H.I."/>
        </authorList>
    </citation>
    <scope>NUCLEOTIDE SEQUENCE [LARGE SCALE GENOMIC DNA]</scope>
    <source>
        <strain evidence="2 3">H1T</strain>
    </source>
</reference>
<evidence type="ECO:0000256" key="1">
    <source>
        <dbReference type="SAM" id="SignalP"/>
    </source>
</evidence>
<comment type="caution">
    <text evidence="2">The sequence shown here is derived from an EMBL/GenBank/DDBJ whole genome shotgun (WGS) entry which is preliminary data.</text>
</comment>
<keyword evidence="3" id="KW-1185">Reference proteome</keyword>
<accession>A0A6H3FAH6</accession>
<feature type="chain" id="PRO_5026292705" evidence="1">
    <location>
        <begin position="23"/>
        <end position="115"/>
    </location>
</feature>
<dbReference type="PROSITE" id="PS51257">
    <property type="entry name" value="PROKAR_LIPOPROTEIN"/>
    <property type="match status" value="1"/>
</dbReference>
<dbReference type="EMBL" id="SIXC01000009">
    <property type="protein sequence ID" value="TBH79335.1"/>
    <property type="molecule type" value="Genomic_DNA"/>
</dbReference>
<feature type="signal peptide" evidence="1">
    <location>
        <begin position="1"/>
        <end position="22"/>
    </location>
</feature>
<sequence>MRTTNNVLFTIIFIYIFSTACATESLSSEIVVSGKDVKIKTDDGEVIDTSKLPESSDIEIDNNTVSIGDVKNNGKDNKNINKKTSIENVIIVKDGKTTSIKKLETGNMRHGTEKK</sequence>
<name>A0A6H3FAH6_9BACT</name>
<proteinExistence type="predicted"/>
<evidence type="ECO:0000313" key="3">
    <source>
        <dbReference type="Proteomes" id="UP000292919"/>
    </source>
</evidence>
<evidence type="ECO:0000313" key="2">
    <source>
        <dbReference type="EMBL" id="TBH79335.1"/>
    </source>
</evidence>
<dbReference type="RefSeq" id="WP_130958071.1">
    <property type="nucleotide sequence ID" value="NZ_JAQDZC010000022.1"/>
</dbReference>
<dbReference type="AlphaFoldDB" id="A0A6H3FAH6"/>
<protein>
    <submittedName>
        <fullName evidence="2">Uncharacterized protein</fullName>
    </submittedName>
</protein>
<keyword evidence="1" id="KW-0732">Signal</keyword>
<dbReference type="Proteomes" id="UP000292919">
    <property type="component" value="Unassembled WGS sequence"/>
</dbReference>
<gene>
    <name evidence="2" type="ORF">EB812_08320</name>
</gene>